<dbReference type="Gene3D" id="3.40.50.720">
    <property type="entry name" value="NAD(P)-binding Rossmann-like Domain"/>
    <property type="match status" value="1"/>
</dbReference>
<dbReference type="InterPro" id="IPR036291">
    <property type="entry name" value="NAD(P)-bd_dom_sf"/>
</dbReference>
<keyword evidence="2" id="KW-0521">NADP</keyword>
<dbReference type="AlphaFoldDB" id="A0A8H6KZ00"/>
<dbReference type="GeneID" id="59293150"/>
<dbReference type="SUPFAM" id="SSF51735">
    <property type="entry name" value="NAD(P)-binding Rossmann-fold domains"/>
    <property type="match status" value="1"/>
</dbReference>
<evidence type="ECO:0000313" key="5">
    <source>
        <dbReference type="Proteomes" id="UP000578531"/>
    </source>
</evidence>
<keyword evidence="5" id="KW-1185">Reference proteome</keyword>
<comment type="similarity">
    <text evidence="1">Belongs to the short-chain dehydrogenases/reductases (SDR) family.</text>
</comment>
<dbReference type="PANTHER" id="PTHR24320">
    <property type="entry name" value="RETINOL DEHYDROGENASE"/>
    <property type="match status" value="1"/>
</dbReference>
<dbReference type="RefSeq" id="XP_037159660.1">
    <property type="nucleotide sequence ID" value="XM_037313388.1"/>
</dbReference>
<sequence length="244" mass="27169">MAVPFQLTTDGFERQWQTNHLAPFLLTKTLLPIVESTAVSSSSKNRVRIINVADDAALLPPAPKLLDLARPNLEYVTGAMNGWKRYGHSKIASITHARALHDRLHGKGISVHPGIVATNLQSADPSLFGSFVRHMVRWYVKPCLPAFPFPTRFLHHSRQKFWGNKPFSPSSLSSTFMSLPRPYPSYISARRGDVDAILRYRGGGGGYVAPFGKLGKRADWWNQDEGLVEELWVESEGMIKGAGF</sequence>
<evidence type="ECO:0000256" key="1">
    <source>
        <dbReference type="ARBA" id="ARBA00006484"/>
    </source>
</evidence>
<organism evidence="4 5">
    <name type="scientific">Letharia columbiana</name>
    <dbReference type="NCBI Taxonomy" id="112416"/>
    <lineage>
        <taxon>Eukaryota</taxon>
        <taxon>Fungi</taxon>
        <taxon>Dikarya</taxon>
        <taxon>Ascomycota</taxon>
        <taxon>Pezizomycotina</taxon>
        <taxon>Lecanoromycetes</taxon>
        <taxon>OSLEUM clade</taxon>
        <taxon>Lecanoromycetidae</taxon>
        <taxon>Lecanorales</taxon>
        <taxon>Lecanorineae</taxon>
        <taxon>Parmeliaceae</taxon>
        <taxon>Letharia</taxon>
    </lineage>
</organism>
<gene>
    <name evidence="4" type="ORF">HO173_011508</name>
</gene>
<dbReference type="Proteomes" id="UP000578531">
    <property type="component" value="Unassembled WGS sequence"/>
</dbReference>
<name>A0A8H6KZ00_9LECA</name>
<dbReference type="EMBL" id="JACCJC010000072">
    <property type="protein sequence ID" value="KAF6229468.1"/>
    <property type="molecule type" value="Genomic_DNA"/>
</dbReference>
<comment type="caution">
    <text evidence="4">The sequence shown here is derived from an EMBL/GenBank/DDBJ whole genome shotgun (WGS) entry which is preliminary data.</text>
</comment>
<dbReference type="GO" id="GO:0016491">
    <property type="term" value="F:oxidoreductase activity"/>
    <property type="evidence" value="ECO:0007669"/>
    <property type="project" value="UniProtKB-KW"/>
</dbReference>
<dbReference type="OrthoDB" id="191139at2759"/>
<evidence type="ECO:0000256" key="2">
    <source>
        <dbReference type="ARBA" id="ARBA00022857"/>
    </source>
</evidence>
<protein>
    <submittedName>
        <fullName evidence="4">Uncharacterized protein</fullName>
    </submittedName>
</protein>
<reference evidence="4 5" key="1">
    <citation type="journal article" date="2020" name="Genomics">
        <title>Complete, high-quality genomes from long-read metagenomic sequencing of two wolf lichen thalli reveals enigmatic genome architecture.</title>
        <authorList>
            <person name="McKenzie S.K."/>
            <person name="Walston R.F."/>
            <person name="Allen J.L."/>
        </authorList>
    </citation>
    <scope>NUCLEOTIDE SEQUENCE [LARGE SCALE GENOMIC DNA]</scope>
    <source>
        <strain evidence="4">WasteWater2</strain>
    </source>
</reference>
<proteinExistence type="inferred from homology"/>
<evidence type="ECO:0000256" key="3">
    <source>
        <dbReference type="ARBA" id="ARBA00023002"/>
    </source>
</evidence>
<accession>A0A8H6KZ00</accession>
<keyword evidence="3" id="KW-0560">Oxidoreductase</keyword>
<dbReference type="PANTHER" id="PTHR24320:SF282">
    <property type="entry name" value="WW DOMAIN-CONTAINING OXIDOREDUCTASE"/>
    <property type="match status" value="1"/>
</dbReference>
<evidence type="ECO:0000313" key="4">
    <source>
        <dbReference type="EMBL" id="KAF6229468.1"/>
    </source>
</evidence>